<accession>A0A238K7M7</accession>
<protein>
    <submittedName>
        <fullName evidence="1">Uncharacterized protein</fullName>
    </submittedName>
</protein>
<organism evidence="1 2">
    <name type="scientific">Pelagimonas varians</name>
    <dbReference type="NCBI Taxonomy" id="696760"/>
    <lineage>
        <taxon>Bacteria</taxon>
        <taxon>Pseudomonadati</taxon>
        <taxon>Pseudomonadota</taxon>
        <taxon>Alphaproteobacteria</taxon>
        <taxon>Rhodobacterales</taxon>
        <taxon>Roseobacteraceae</taxon>
        <taxon>Pelagimonas</taxon>
    </lineage>
</organism>
<reference evidence="1 2" key="1">
    <citation type="submission" date="2017-05" db="EMBL/GenBank/DDBJ databases">
        <authorList>
            <person name="Song R."/>
            <person name="Chenine A.L."/>
            <person name="Ruprecht R.M."/>
        </authorList>
    </citation>
    <scope>NUCLEOTIDE SEQUENCE [LARGE SCALE GENOMIC DNA]</scope>
    <source>
        <strain evidence="1 2">CECT 8663</strain>
    </source>
</reference>
<dbReference type="AlphaFoldDB" id="A0A238K7M7"/>
<gene>
    <name evidence="1" type="ORF">PEV8663_01549</name>
</gene>
<keyword evidence="2" id="KW-1185">Reference proteome</keyword>
<dbReference type="EMBL" id="FXYH01000004">
    <property type="protein sequence ID" value="SMX38803.1"/>
    <property type="molecule type" value="Genomic_DNA"/>
</dbReference>
<evidence type="ECO:0000313" key="2">
    <source>
        <dbReference type="Proteomes" id="UP000220836"/>
    </source>
</evidence>
<sequence>MWHARLLADNIGLRPKRKGAGAATPRFFCVQRMGTITEYFYKIPCFFLAEFTPC</sequence>
<evidence type="ECO:0000313" key="1">
    <source>
        <dbReference type="EMBL" id="SMX38803.1"/>
    </source>
</evidence>
<name>A0A238K7M7_9RHOB</name>
<dbReference type="Proteomes" id="UP000220836">
    <property type="component" value="Unassembled WGS sequence"/>
</dbReference>
<proteinExistence type="predicted"/>